<feature type="signal peptide" evidence="2">
    <location>
        <begin position="1"/>
        <end position="26"/>
    </location>
</feature>
<dbReference type="EMBL" id="JACCFH010000001">
    <property type="protein sequence ID" value="NYG34911.1"/>
    <property type="molecule type" value="Genomic_DNA"/>
</dbReference>
<comment type="caution">
    <text evidence="3">The sequence shown here is derived from an EMBL/GenBank/DDBJ whole genome shotgun (WGS) entry which is preliminary data.</text>
</comment>
<organism evidence="3 4">
    <name type="scientific">Sphaerotilus montanus</name>
    <dbReference type="NCBI Taxonomy" id="522889"/>
    <lineage>
        <taxon>Bacteria</taxon>
        <taxon>Pseudomonadati</taxon>
        <taxon>Pseudomonadota</taxon>
        <taxon>Betaproteobacteria</taxon>
        <taxon>Burkholderiales</taxon>
        <taxon>Sphaerotilaceae</taxon>
        <taxon>Sphaerotilus</taxon>
    </lineage>
</organism>
<accession>A0A7Y9R0G8</accession>
<dbReference type="Gene3D" id="3.40.190.150">
    <property type="entry name" value="Bordetella uptake gene, domain 1"/>
    <property type="match status" value="1"/>
</dbReference>
<dbReference type="RefSeq" id="WP_179635496.1">
    <property type="nucleotide sequence ID" value="NZ_CAXYYM010000119.1"/>
</dbReference>
<sequence>MHPKRFSLRALVLLAGLTLVSASAVAQTFPSKQVNLMVPYPAGGLSDVIARIVEKPLTRALGQQVIVENLGGVSGALAAQKVLAAPADGHLVFQGSPNELILAPLANAAVKFKSEDFRLVQMIGVSPITIHARKGLPANNVDELVALARKSAAAGKPLTYGSVGYGSFYHVLGAHFAQTIGAEMVHVPYKGAAPLLQDMGGDLVDISVLVTGLQSAGLADQGRLKILGTLAPAGKVEVPFLKAYPSINDSKSVKGFAYNIWTGYLVRKDTPEPVVQALNKALTTVLGDPVVRAELEKQGLMVATPLSVADAAREYETLTTSFRAIAKAIKLEAQ</sequence>
<evidence type="ECO:0000313" key="3">
    <source>
        <dbReference type="EMBL" id="NYG34911.1"/>
    </source>
</evidence>
<keyword evidence="4" id="KW-1185">Reference proteome</keyword>
<dbReference type="PANTHER" id="PTHR42928:SF5">
    <property type="entry name" value="BLR1237 PROTEIN"/>
    <property type="match status" value="1"/>
</dbReference>
<dbReference type="PANTHER" id="PTHR42928">
    <property type="entry name" value="TRICARBOXYLATE-BINDING PROTEIN"/>
    <property type="match status" value="1"/>
</dbReference>
<comment type="similarity">
    <text evidence="1">Belongs to the UPF0065 (bug) family.</text>
</comment>
<evidence type="ECO:0000256" key="1">
    <source>
        <dbReference type="ARBA" id="ARBA00006987"/>
    </source>
</evidence>
<dbReference type="CDD" id="cd07012">
    <property type="entry name" value="PBP2_Bug_TTT"/>
    <property type="match status" value="1"/>
</dbReference>
<dbReference type="AlphaFoldDB" id="A0A7Y9R0G8"/>
<dbReference type="InterPro" id="IPR005064">
    <property type="entry name" value="BUG"/>
</dbReference>
<dbReference type="Proteomes" id="UP000518288">
    <property type="component" value="Unassembled WGS sequence"/>
</dbReference>
<protein>
    <submittedName>
        <fullName evidence="3">Tripartite-type tricarboxylate transporter receptor subunit TctC</fullName>
    </submittedName>
</protein>
<dbReference type="Pfam" id="PF03401">
    <property type="entry name" value="TctC"/>
    <property type="match status" value="1"/>
</dbReference>
<dbReference type="SUPFAM" id="SSF53850">
    <property type="entry name" value="Periplasmic binding protein-like II"/>
    <property type="match status" value="1"/>
</dbReference>
<dbReference type="Gene3D" id="3.40.190.10">
    <property type="entry name" value="Periplasmic binding protein-like II"/>
    <property type="match status" value="1"/>
</dbReference>
<gene>
    <name evidence="3" type="ORF">BDD16_003897</name>
</gene>
<reference evidence="3 4" key="1">
    <citation type="submission" date="2020-07" db="EMBL/GenBank/DDBJ databases">
        <title>Genomic Encyclopedia of Archaeal and Bacterial Type Strains, Phase II (KMG-II): from individual species to whole genera.</title>
        <authorList>
            <person name="Goeker M."/>
        </authorList>
    </citation>
    <scope>NUCLEOTIDE SEQUENCE [LARGE SCALE GENOMIC DNA]</scope>
    <source>
        <strain evidence="3 4">DSM 21226</strain>
    </source>
</reference>
<evidence type="ECO:0000256" key="2">
    <source>
        <dbReference type="SAM" id="SignalP"/>
    </source>
</evidence>
<feature type="chain" id="PRO_5030939785" evidence="2">
    <location>
        <begin position="27"/>
        <end position="334"/>
    </location>
</feature>
<proteinExistence type="inferred from homology"/>
<evidence type="ECO:0000313" key="4">
    <source>
        <dbReference type="Proteomes" id="UP000518288"/>
    </source>
</evidence>
<keyword evidence="2" id="KW-0732">Signal</keyword>
<keyword evidence="3" id="KW-0675">Receptor</keyword>
<name>A0A7Y9R0G8_9BURK</name>
<dbReference type="InterPro" id="IPR042100">
    <property type="entry name" value="Bug_dom1"/>
</dbReference>